<evidence type="ECO:0000313" key="3">
    <source>
        <dbReference type="Proteomes" id="UP000664144"/>
    </source>
</evidence>
<accession>A0A939ETI1</accession>
<dbReference type="InterPro" id="IPR011335">
    <property type="entry name" value="Restrct_endonuc-II-like"/>
</dbReference>
<proteinExistence type="predicted"/>
<dbReference type="EMBL" id="JAFLQZ010000003">
    <property type="protein sequence ID" value="MBO0357494.1"/>
    <property type="molecule type" value="Genomic_DNA"/>
</dbReference>
<dbReference type="PANTHER" id="PTHR36558">
    <property type="entry name" value="GLR1098 PROTEIN"/>
    <property type="match status" value="1"/>
</dbReference>
<dbReference type="Pfam" id="PF05685">
    <property type="entry name" value="Uma2"/>
    <property type="match status" value="1"/>
</dbReference>
<dbReference type="AlphaFoldDB" id="A0A939ETI1"/>
<keyword evidence="2" id="KW-0378">Hydrolase</keyword>
<sequence length="198" mass="22448">MPPITSLSQLDLTKSYTYADYLTWQLTEWVELIKGKVRPMSPAPRVMHQRISSRLMGTIYAKLADRSCEVFHAPFDVRLTKTSANGDAQITTVVQPDICVVCDPQKLDEKGCVGTPDWIIEILSPGNLARDTKEKFDLYEENEVPEYWIVSPGEKSITVYVLHEGRYQVRGEFYTPGPVPVHTLPEVGIEWTEVFEGV</sequence>
<dbReference type="InterPro" id="IPR008538">
    <property type="entry name" value="Uma2"/>
</dbReference>
<dbReference type="PANTHER" id="PTHR36558:SF1">
    <property type="entry name" value="RESTRICTION ENDONUCLEASE DOMAIN-CONTAINING PROTEIN-RELATED"/>
    <property type="match status" value="1"/>
</dbReference>
<dbReference type="Gene3D" id="3.90.1570.10">
    <property type="entry name" value="tt1808, chain A"/>
    <property type="match status" value="1"/>
</dbReference>
<keyword evidence="3" id="KW-1185">Reference proteome</keyword>
<name>A0A939ETI1_9BACT</name>
<dbReference type="Proteomes" id="UP000664144">
    <property type="component" value="Unassembled WGS sequence"/>
</dbReference>
<dbReference type="InterPro" id="IPR012296">
    <property type="entry name" value="Nuclease_put_TT1808"/>
</dbReference>
<protein>
    <submittedName>
        <fullName evidence="2">Uma2 family endonuclease</fullName>
    </submittedName>
</protein>
<dbReference type="GO" id="GO:0004519">
    <property type="term" value="F:endonuclease activity"/>
    <property type="evidence" value="ECO:0007669"/>
    <property type="project" value="UniProtKB-KW"/>
</dbReference>
<evidence type="ECO:0000259" key="1">
    <source>
        <dbReference type="Pfam" id="PF05685"/>
    </source>
</evidence>
<keyword evidence="2" id="KW-0540">Nuclease</keyword>
<dbReference type="CDD" id="cd06260">
    <property type="entry name" value="DUF820-like"/>
    <property type="match status" value="1"/>
</dbReference>
<dbReference type="RefSeq" id="WP_206982572.1">
    <property type="nucleotide sequence ID" value="NZ_JAFLQZ010000003.1"/>
</dbReference>
<keyword evidence="2" id="KW-0255">Endonuclease</keyword>
<evidence type="ECO:0000313" key="2">
    <source>
        <dbReference type="EMBL" id="MBO0357494.1"/>
    </source>
</evidence>
<reference evidence="2" key="1">
    <citation type="submission" date="2021-03" db="EMBL/GenBank/DDBJ databases">
        <authorList>
            <person name="Kim M.K."/>
        </authorList>
    </citation>
    <scope>NUCLEOTIDE SEQUENCE</scope>
    <source>
        <strain evidence="2">BT186</strain>
    </source>
</reference>
<comment type="caution">
    <text evidence="2">The sequence shown here is derived from an EMBL/GenBank/DDBJ whole genome shotgun (WGS) entry which is preliminary data.</text>
</comment>
<feature type="domain" description="Putative restriction endonuclease" evidence="1">
    <location>
        <begin position="20"/>
        <end position="172"/>
    </location>
</feature>
<dbReference type="SUPFAM" id="SSF52980">
    <property type="entry name" value="Restriction endonuclease-like"/>
    <property type="match status" value="1"/>
</dbReference>
<gene>
    <name evidence="2" type="ORF">J0X19_06020</name>
</gene>
<organism evidence="2 3">
    <name type="scientific">Hymenobacter telluris</name>
    <dbReference type="NCBI Taxonomy" id="2816474"/>
    <lineage>
        <taxon>Bacteria</taxon>
        <taxon>Pseudomonadati</taxon>
        <taxon>Bacteroidota</taxon>
        <taxon>Cytophagia</taxon>
        <taxon>Cytophagales</taxon>
        <taxon>Hymenobacteraceae</taxon>
        <taxon>Hymenobacter</taxon>
    </lineage>
</organism>